<dbReference type="EMBL" id="JACJTE010000001">
    <property type="protein sequence ID" value="MBD2559304.1"/>
    <property type="molecule type" value="Genomic_DNA"/>
</dbReference>
<dbReference type="SUPFAM" id="SSF47336">
    <property type="entry name" value="ACP-like"/>
    <property type="match status" value="1"/>
</dbReference>
<dbReference type="InterPro" id="IPR010071">
    <property type="entry name" value="AA_adenyl_dom"/>
</dbReference>
<evidence type="ECO:0000256" key="3">
    <source>
        <dbReference type="ARBA" id="ARBA00022553"/>
    </source>
</evidence>
<dbReference type="EC" id="4.1.1.22" evidence="7"/>
<organism evidence="7 8">
    <name type="scientific">Nostoc linckia FACHB-391</name>
    <dbReference type="NCBI Taxonomy" id="2692906"/>
    <lineage>
        <taxon>Bacteria</taxon>
        <taxon>Bacillati</taxon>
        <taxon>Cyanobacteriota</taxon>
        <taxon>Cyanophyceae</taxon>
        <taxon>Nostocales</taxon>
        <taxon>Nostocaceae</taxon>
        <taxon>Nostoc</taxon>
    </lineage>
</organism>
<comment type="caution">
    <text evidence="7">The sequence shown here is derived from an EMBL/GenBank/DDBJ whole genome shotgun (WGS) entry which is preliminary data.</text>
</comment>
<dbReference type="SUPFAM" id="SSF56801">
    <property type="entry name" value="Acetyl-CoA synthetase-like"/>
    <property type="match status" value="1"/>
</dbReference>
<keyword evidence="4" id="KW-0663">Pyridoxal phosphate</keyword>
<dbReference type="Gene3D" id="1.10.1200.10">
    <property type="entry name" value="ACP-like"/>
    <property type="match status" value="1"/>
</dbReference>
<dbReference type="InterPro" id="IPR000873">
    <property type="entry name" value="AMP-dep_synth/lig_dom"/>
</dbReference>
<dbReference type="CDD" id="cd05930">
    <property type="entry name" value="A_NRPS"/>
    <property type="match status" value="1"/>
</dbReference>
<dbReference type="Gene3D" id="3.40.630.30">
    <property type="match status" value="1"/>
</dbReference>
<evidence type="ECO:0000313" key="8">
    <source>
        <dbReference type="Proteomes" id="UP000604661"/>
    </source>
</evidence>
<dbReference type="InterPro" id="IPR015421">
    <property type="entry name" value="PyrdxlP-dep_Trfase_major"/>
</dbReference>
<dbReference type="PANTHER" id="PTHR44845:SF6">
    <property type="entry name" value="BETA-ALANINE-ACTIVATING ENZYME"/>
    <property type="match status" value="1"/>
</dbReference>
<dbReference type="Pfam" id="PF00550">
    <property type="entry name" value="PP-binding"/>
    <property type="match status" value="1"/>
</dbReference>
<accession>A0ABR8EP13</accession>
<dbReference type="Pfam" id="PF13193">
    <property type="entry name" value="AMP-binding_C"/>
    <property type="match status" value="1"/>
</dbReference>
<protein>
    <submittedName>
        <fullName evidence="7">Histidine decarboxylase</fullName>
        <ecNumber evidence="7">4.1.1.22</ecNumber>
    </submittedName>
</protein>
<evidence type="ECO:0000259" key="6">
    <source>
        <dbReference type="PROSITE" id="PS50075"/>
    </source>
</evidence>
<dbReference type="NCBIfam" id="TIGR01733">
    <property type="entry name" value="AA-adenyl-dom"/>
    <property type="match status" value="1"/>
</dbReference>
<dbReference type="InterPro" id="IPR025110">
    <property type="entry name" value="AMP-bd_C"/>
</dbReference>
<keyword evidence="3" id="KW-0597">Phosphoprotein</keyword>
<dbReference type="PROSITE" id="PS00455">
    <property type="entry name" value="AMP_BINDING"/>
    <property type="match status" value="1"/>
</dbReference>
<dbReference type="PANTHER" id="PTHR44845">
    <property type="entry name" value="CARRIER DOMAIN-CONTAINING PROTEIN"/>
    <property type="match status" value="1"/>
</dbReference>
<dbReference type="PROSITE" id="PS50075">
    <property type="entry name" value="CARRIER"/>
    <property type="match status" value="1"/>
</dbReference>
<dbReference type="Gene3D" id="3.40.640.10">
    <property type="entry name" value="Type I PLP-dependent aspartate aminotransferase-like (Major domain)"/>
    <property type="match status" value="1"/>
</dbReference>
<dbReference type="Proteomes" id="UP000604661">
    <property type="component" value="Unassembled WGS sequence"/>
</dbReference>
<dbReference type="SUPFAM" id="SSF53383">
    <property type="entry name" value="PLP-dependent transferases"/>
    <property type="match status" value="1"/>
</dbReference>
<evidence type="ECO:0000313" key="7">
    <source>
        <dbReference type="EMBL" id="MBD2559304.1"/>
    </source>
</evidence>
<sequence length="1187" mass="133462">MITKILEDFQQKLIQYTKHYAGYPENLTFDYNPLLLFLEYHLNNAGDPFVPGDFGLQSKEFEQECISWFAQLYELQEYWGYVTSGGTEGNLYGILLGRTLYPDGILYFSHDSHYSVAKAAHLLRISHCVINSQPNGEIDYEHLEQELSKRKNQSAILNLNLGTTMKGAVDNIERVIGIIDKLDIRFHIHCDAALGGMLLPFIEGAPQISFRDYPIGSIAVSGHKFIGSPIPYGIVLTRAEYVKKIAKTIEYIGSPDTTITGSRSGLTPLLLWYALKTRSQYFEREVTTCWQNAKYLYNCLIQIGKNPLLNDFSTTVIFEKPGIEVCRKWQLATEGFLAHVVVMQHLSIQKIDELIQDLCMNELSDQCIHHIFQDQVEKTPEKIALVMGDLEFTYTEVNQRANQLANALRNLGLDFETPVGICLRRSPEAVVAILGILKAGYAYVPVDPDFPKARKQYIIEDSGCGVLITEKSLLHTLPPFQGQILLVDDESLSQQESSNPDVAVTPDALMYILYTSGSTGIPKGVCGIHRATVNRCIWMWNQYPFTENEVCCHKTTLNFVDSVWEIFGALLKGVKVVILPHSSSANPQEMIGFLHEAKVTRIILVPSLLQVLLKTSSDFGEALPALKIWTVSGERLTQNLLQKFRASVPHGILLNLYGSTEVAGDVTWAEFAGDIGNLERDVAIGQPILNAEIHILNENLQPISPGEVGELWIGGAVLARGYHKKPQETKARFIPNPLSGNGILFRTGDLVTRNNNGILYYIGRIDNQVKIRGFRVELEEIEKVLAQFHPEISNVTVIVQEENEALETKQLVAFVVPSTVNVDAMKQYAFSKLPHYMVPARLVAVDQLPLTANGKVDRQALSTMSGWRFRVIDSQKLPQTETEKLLADIWQQMFFVSPVSRNDDFFHLGGDSLSVVSFLEKLKQEFGIRIPLFNFVNDSSLASLAKLFDEAKQVIFSPVFEVCLSDVEIVPFEDKYLEQTATLVSESFTTRSPLELVLGVKQEEFYIFAHQVCKKCLSEQLSYVAVDKISKNVIGFCLSEDFASSRVEKFEIPEFFKPIFVLLDSLDQLYIKGYGEVKIGDIFHVLMSGTSSHVEGTAIVLALEKKGLEVAANLNYKRAVTTCTHPVTSYIAQELEYQRRYAVQYKSFEFEGRHIFSNISAPHKEAVLFEKMLEKPLFYSHIGVQPG</sequence>
<name>A0ABR8EP13_NOSLI</name>
<gene>
    <name evidence="7" type="ORF">H6G95_01400</name>
</gene>
<dbReference type="InterPro" id="IPR009081">
    <property type="entry name" value="PP-bd_ACP"/>
</dbReference>
<dbReference type="GO" id="GO:0004398">
    <property type="term" value="F:histidine decarboxylase activity"/>
    <property type="evidence" value="ECO:0007669"/>
    <property type="project" value="UniProtKB-EC"/>
</dbReference>
<evidence type="ECO:0000256" key="2">
    <source>
        <dbReference type="ARBA" id="ARBA00022450"/>
    </source>
</evidence>
<dbReference type="Gene3D" id="3.40.50.12780">
    <property type="entry name" value="N-terminal domain of ligase-like"/>
    <property type="match status" value="1"/>
</dbReference>
<evidence type="ECO:0000256" key="1">
    <source>
        <dbReference type="ARBA" id="ARBA00001933"/>
    </source>
</evidence>
<evidence type="ECO:0000256" key="4">
    <source>
        <dbReference type="ARBA" id="ARBA00022898"/>
    </source>
</evidence>
<dbReference type="Gene3D" id="3.30.300.30">
    <property type="match status" value="1"/>
</dbReference>
<dbReference type="InterPro" id="IPR042099">
    <property type="entry name" value="ANL_N_sf"/>
</dbReference>
<dbReference type="Pfam" id="PF00501">
    <property type="entry name" value="AMP-binding"/>
    <property type="match status" value="1"/>
</dbReference>
<dbReference type="InterPro" id="IPR020845">
    <property type="entry name" value="AMP-binding_CS"/>
</dbReference>
<feature type="domain" description="Carrier" evidence="6">
    <location>
        <begin position="877"/>
        <end position="952"/>
    </location>
</feature>
<keyword evidence="2" id="KW-0596">Phosphopantetheine</keyword>
<dbReference type="InterPro" id="IPR045851">
    <property type="entry name" value="AMP-bd_C_sf"/>
</dbReference>
<dbReference type="NCBIfam" id="NF002748">
    <property type="entry name" value="PRK02769.1"/>
    <property type="match status" value="1"/>
</dbReference>
<proteinExistence type="predicted"/>
<dbReference type="InterPro" id="IPR036736">
    <property type="entry name" value="ACP-like_sf"/>
</dbReference>
<keyword evidence="8" id="KW-1185">Reference proteome</keyword>
<dbReference type="InterPro" id="IPR015424">
    <property type="entry name" value="PyrdxlP-dep_Trfase"/>
</dbReference>
<comment type="cofactor">
    <cofactor evidence="1">
        <name>pyridoxal 5'-phosphate</name>
        <dbReference type="ChEBI" id="CHEBI:597326"/>
    </cofactor>
</comment>
<reference evidence="7 8" key="1">
    <citation type="journal article" date="2020" name="ISME J.">
        <title>Comparative genomics reveals insights into cyanobacterial evolution and habitat adaptation.</title>
        <authorList>
            <person name="Chen M.Y."/>
            <person name="Teng W.K."/>
            <person name="Zhao L."/>
            <person name="Hu C.X."/>
            <person name="Zhou Y.K."/>
            <person name="Han B.P."/>
            <person name="Song L.R."/>
            <person name="Shu W.S."/>
        </authorList>
    </citation>
    <scope>NUCLEOTIDE SEQUENCE [LARGE SCALE GENOMIC DNA]</scope>
    <source>
        <strain evidence="7 8">FACHB-391</strain>
    </source>
</reference>
<evidence type="ECO:0000256" key="5">
    <source>
        <dbReference type="ARBA" id="ARBA00023239"/>
    </source>
</evidence>
<dbReference type="InterPro" id="IPR002129">
    <property type="entry name" value="PyrdxlP-dep_de-COase"/>
</dbReference>
<dbReference type="Pfam" id="PF00282">
    <property type="entry name" value="Pyridoxal_deC"/>
    <property type="match status" value="1"/>
</dbReference>
<keyword evidence="5 7" id="KW-0456">Lyase</keyword>